<name>A0A9P5YJF8_9AGAR</name>
<dbReference type="AlphaFoldDB" id="A0A9P5YJF8"/>
<accession>A0A9P5YJF8</accession>
<evidence type="ECO:0000313" key="9">
    <source>
        <dbReference type="Proteomes" id="UP000807353"/>
    </source>
</evidence>
<evidence type="ECO:0000256" key="4">
    <source>
        <dbReference type="ARBA" id="ARBA00022884"/>
    </source>
</evidence>
<feature type="region of interest" description="Disordered" evidence="7">
    <location>
        <begin position="124"/>
        <end position="147"/>
    </location>
</feature>
<dbReference type="Proteomes" id="UP000807353">
    <property type="component" value="Unassembled WGS sequence"/>
</dbReference>
<evidence type="ECO:0000256" key="1">
    <source>
        <dbReference type="ARBA" id="ARBA00004123"/>
    </source>
</evidence>
<keyword evidence="3 6" id="KW-0698">rRNA processing</keyword>
<dbReference type="GO" id="GO:0005730">
    <property type="term" value="C:nucleolus"/>
    <property type="evidence" value="ECO:0007669"/>
    <property type="project" value="TreeGrafter"/>
</dbReference>
<dbReference type="InterPro" id="IPR011082">
    <property type="entry name" value="Exosome-assoc_fac/DNA_repair"/>
</dbReference>
<comment type="similarity">
    <text evidence="2 6">Belongs to the C1D family.</text>
</comment>
<feature type="compositionally biased region" description="Polar residues" evidence="7">
    <location>
        <begin position="124"/>
        <end position="143"/>
    </location>
</feature>
<dbReference type="InterPro" id="IPR007146">
    <property type="entry name" value="Sas10/Utp3/C1D"/>
</dbReference>
<dbReference type="GO" id="GO:0000460">
    <property type="term" value="P:maturation of 5.8S rRNA"/>
    <property type="evidence" value="ECO:0007669"/>
    <property type="project" value="TreeGrafter"/>
</dbReference>
<comment type="caution">
    <text evidence="8">The sequence shown here is derived from an EMBL/GenBank/DDBJ whole genome shotgun (WGS) entry which is preliminary data.</text>
</comment>
<evidence type="ECO:0000256" key="6">
    <source>
        <dbReference type="RuleBase" id="RU368003"/>
    </source>
</evidence>
<gene>
    <name evidence="8" type="ORF">BDZ94DRAFT_1206523</name>
</gene>
<evidence type="ECO:0000256" key="5">
    <source>
        <dbReference type="ARBA" id="ARBA00023242"/>
    </source>
</evidence>
<dbReference type="GO" id="GO:0003677">
    <property type="term" value="F:DNA binding"/>
    <property type="evidence" value="ECO:0007669"/>
    <property type="project" value="TreeGrafter"/>
</dbReference>
<keyword evidence="9" id="KW-1185">Reference proteome</keyword>
<protein>
    <recommendedName>
        <fullName evidence="6">Exosome complex protein</fullName>
    </recommendedName>
</protein>
<evidence type="ECO:0000256" key="2">
    <source>
        <dbReference type="ARBA" id="ARBA00009154"/>
    </source>
</evidence>
<evidence type="ECO:0000256" key="7">
    <source>
        <dbReference type="SAM" id="MobiDB-lite"/>
    </source>
</evidence>
<evidence type="ECO:0000256" key="3">
    <source>
        <dbReference type="ARBA" id="ARBA00022552"/>
    </source>
</evidence>
<keyword evidence="4 6" id="KW-0694">RNA-binding</keyword>
<dbReference type="PANTHER" id="PTHR15341:SF3">
    <property type="entry name" value="NUCLEAR NUCLEIC ACID-BINDING PROTEIN C1D"/>
    <property type="match status" value="1"/>
</dbReference>
<keyword evidence="5 6" id="KW-0539">Nucleus</keyword>
<proteinExistence type="inferred from homology"/>
<dbReference type="PANTHER" id="PTHR15341">
    <property type="entry name" value="SUN-COR STEROID HORMONE RECEPTOR CO-REPRESSOR"/>
    <property type="match status" value="1"/>
</dbReference>
<dbReference type="OrthoDB" id="1421013at2759"/>
<dbReference type="Pfam" id="PF04000">
    <property type="entry name" value="Sas10_Utp3"/>
    <property type="match status" value="1"/>
</dbReference>
<organism evidence="8 9">
    <name type="scientific">Collybia nuda</name>
    <dbReference type="NCBI Taxonomy" id="64659"/>
    <lineage>
        <taxon>Eukaryota</taxon>
        <taxon>Fungi</taxon>
        <taxon>Dikarya</taxon>
        <taxon>Basidiomycota</taxon>
        <taxon>Agaricomycotina</taxon>
        <taxon>Agaricomycetes</taxon>
        <taxon>Agaricomycetidae</taxon>
        <taxon>Agaricales</taxon>
        <taxon>Tricholomatineae</taxon>
        <taxon>Clitocybaceae</taxon>
        <taxon>Collybia</taxon>
    </lineage>
</organism>
<reference evidence="8" key="1">
    <citation type="submission" date="2020-11" db="EMBL/GenBank/DDBJ databases">
        <authorList>
            <consortium name="DOE Joint Genome Institute"/>
            <person name="Ahrendt S."/>
            <person name="Riley R."/>
            <person name="Andreopoulos W."/>
            <person name="Labutti K."/>
            <person name="Pangilinan J."/>
            <person name="Ruiz-Duenas F.J."/>
            <person name="Barrasa J.M."/>
            <person name="Sanchez-Garcia M."/>
            <person name="Camarero S."/>
            <person name="Miyauchi S."/>
            <person name="Serrano A."/>
            <person name="Linde D."/>
            <person name="Babiker R."/>
            <person name="Drula E."/>
            <person name="Ayuso-Fernandez I."/>
            <person name="Pacheco R."/>
            <person name="Padilla G."/>
            <person name="Ferreira P."/>
            <person name="Barriuso J."/>
            <person name="Kellner H."/>
            <person name="Castanera R."/>
            <person name="Alfaro M."/>
            <person name="Ramirez L."/>
            <person name="Pisabarro A.G."/>
            <person name="Kuo A."/>
            <person name="Tritt A."/>
            <person name="Lipzen A."/>
            <person name="He G."/>
            <person name="Yan M."/>
            <person name="Ng V."/>
            <person name="Cullen D."/>
            <person name="Martin F."/>
            <person name="Rosso M.-N."/>
            <person name="Henrissat B."/>
            <person name="Hibbett D."/>
            <person name="Martinez A.T."/>
            <person name="Grigoriev I.V."/>
        </authorList>
    </citation>
    <scope>NUCLEOTIDE SEQUENCE</scope>
    <source>
        <strain evidence="8">CBS 247.69</strain>
    </source>
</reference>
<feature type="region of interest" description="Disordered" evidence="7">
    <location>
        <begin position="190"/>
        <end position="221"/>
    </location>
</feature>
<dbReference type="GO" id="GO:0003723">
    <property type="term" value="F:RNA binding"/>
    <property type="evidence" value="ECO:0007669"/>
    <property type="project" value="UniProtKB-UniRule"/>
</dbReference>
<dbReference type="GO" id="GO:0010468">
    <property type="term" value="P:regulation of gene expression"/>
    <property type="evidence" value="ECO:0007669"/>
    <property type="project" value="TreeGrafter"/>
</dbReference>
<evidence type="ECO:0000313" key="8">
    <source>
        <dbReference type="EMBL" id="KAF9469740.1"/>
    </source>
</evidence>
<comment type="subcellular location">
    <subcellularLocation>
        <location evidence="1 6">Nucleus</location>
    </subcellularLocation>
</comment>
<dbReference type="GO" id="GO:0000178">
    <property type="term" value="C:exosome (RNase complex)"/>
    <property type="evidence" value="ECO:0007669"/>
    <property type="project" value="TreeGrafter"/>
</dbReference>
<dbReference type="EMBL" id="MU150229">
    <property type="protein sequence ID" value="KAF9469740.1"/>
    <property type="molecule type" value="Genomic_DNA"/>
</dbReference>
<sequence length="236" mass="25991">MTSQTQKAKTKLAALSASLDDLEAQLAPLFSQTLPEVIVGLEPIQQAKLQTVIPYLVYDLVFIYLKSRGIDPKTHPVVPELDRVRQYFEKISIAEKGPTTKRAEIDKAAAGRFIKHAINQATYGKTPSDTLEPMSTSPSTSTYVEPKVTSKMLERQQYEKDLRERDAEESEEEVLAGFEAGDMNIDAKVAVPSATSTRKGKDKEVSATKPNKRRRPAVDPFAGALRNHSVCLGVGC</sequence>
<comment type="function">
    <text evidence="6">Required for exosome-dependent processing of pre-rRNA and small nucleolar RNA (snRNA) precursors. Involved in processing of 35S pre-rRNA at the A0, A1 and A2 sites.</text>
</comment>